<protein>
    <recommendedName>
        <fullName evidence="4">Immunogenic protein</fullName>
    </recommendedName>
</protein>
<accession>A0A143DBX3</accession>
<keyword evidence="3" id="KW-1185">Reference proteome</keyword>
<dbReference type="Pfam" id="PF16868">
    <property type="entry name" value="NMT1_3"/>
    <property type="match status" value="1"/>
</dbReference>
<dbReference type="InterPro" id="IPR011852">
    <property type="entry name" value="TRAP_TAXI"/>
</dbReference>
<feature type="chain" id="PRO_5044368584" description="Immunogenic protein" evidence="1">
    <location>
        <begin position="33"/>
        <end position="354"/>
    </location>
</feature>
<keyword evidence="1" id="KW-0732">Signal</keyword>
<dbReference type="GeneID" id="53315997"/>
<evidence type="ECO:0000313" key="2">
    <source>
        <dbReference type="EMBL" id="AMW34214.1"/>
    </source>
</evidence>
<name>A0A143DBX3_9PROT</name>
<dbReference type="EMBL" id="CP014525">
    <property type="protein sequence ID" value="AMW34214.1"/>
    <property type="molecule type" value="Genomic_DNA"/>
</dbReference>
<dbReference type="KEGG" id="hjo:AY555_02375"/>
<proteinExistence type="predicted"/>
<evidence type="ECO:0000313" key="3">
    <source>
        <dbReference type="Proteomes" id="UP000076066"/>
    </source>
</evidence>
<dbReference type="PANTHER" id="PTHR42941">
    <property type="entry name" value="SLL1037 PROTEIN"/>
    <property type="match status" value="1"/>
</dbReference>
<evidence type="ECO:0008006" key="4">
    <source>
        <dbReference type="Google" id="ProtNLM"/>
    </source>
</evidence>
<organism evidence="2 3">
    <name type="scientific">Haematospirillum jordaniae</name>
    <dbReference type="NCBI Taxonomy" id="1549855"/>
    <lineage>
        <taxon>Bacteria</taxon>
        <taxon>Pseudomonadati</taxon>
        <taxon>Pseudomonadota</taxon>
        <taxon>Alphaproteobacteria</taxon>
        <taxon>Rhodospirillales</taxon>
        <taxon>Novispirillaceae</taxon>
        <taxon>Haematospirillum</taxon>
    </lineage>
</organism>
<feature type="signal peptide" evidence="1">
    <location>
        <begin position="1"/>
        <end position="32"/>
    </location>
</feature>
<sequence length="354" mass="36568">MFVASAFSGWRGSAFAGVIFACAIALAYPACASESDSKTKGSADVRFVRIGTGPTGGTYFPVGGLIANALSNPPGSRPCDRGGSCGVPGLIAVAQSTSGSVENVEGLARGDLDFALVQADVAFWAQSGSGLYKGKGAVTELRAIARLYPEAVHLAVRADSGITSVAGLKGKRIGVGEEGSGTLVGSHIILEAFGISMGDIKPIYKKPGEDADDLIAGSLDAMFFVSGAPTQLIVRLLDSGSARLVPIEGPAVERLVGRYPFFSTGEIPADVYTGMGGKPIRTVTVGALMITTTRTSADFVEAITRSMWHPNHLILYSKGHPRAASMSPDTARDGLGIPLHDGARKAYTDMGKGD</sequence>
<dbReference type="OrthoDB" id="8477520at2"/>
<evidence type="ECO:0000256" key="1">
    <source>
        <dbReference type="SAM" id="SignalP"/>
    </source>
</evidence>
<reference evidence="2 3" key="1">
    <citation type="submission" date="2016-02" db="EMBL/GenBank/DDBJ databases">
        <title>Complete Genome of H5569, the type strain of the newly described species Haematospirillium jordaniae.</title>
        <authorList>
            <person name="Nicholson A.C."/>
            <person name="Humrighouse B.W."/>
            <person name="Loparov V."/>
            <person name="McQuiston J.R."/>
        </authorList>
    </citation>
    <scope>NUCLEOTIDE SEQUENCE [LARGE SCALE GENOMIC DNA]</scope>
    <source>
        <strain evidence="2 3">H5569</strain>
    </source>
</reference>
<dbReference type="RefSeq" id="WP_066132944.1">
    <property type="nucleotide sequence ID" value="NZ_CP014525.1"/>
</dbReference>
<dbReference type="SUPFAM" id="SSF53850">
    <property type="entry name" value="Periplasmic binding protein-like II"/>
    <property type="match status" value="1"/>
</dbReference>
<dbReference type="STRING" id="1549855.AY555_02375"/>
<gene>
    <name evidence="2" type="ORF">AY555_02375</name>
</gene>
<dbReference type="AlphaFoldDB" id="A0A143DBX3"/>
<dbReference type="PANTHER" id="PTHR42941:SF1">
    <property type="entry name" value="SLL1037 PROTEIN"/>
    <property type="match status" value="1"/>
</dbReference>
<dbReference type="NCBIfam" id="TIGR02122">
    <property type="entry name" value="TRAP_TAXI"/>
    <property type="match status" value="1"/>
</dbReference>
<dbReference type="Proteomes" id="UP000076066">
    <property type="component" value="Chromosome"/>
</dbReference>
<dbReference type="Gene3D" id="3.40.190.10">
    <property type="entry name" value="Periplasmic binding protein-like II"/>
    <property type="match status" value="2"/>
</dbReference>